<dbReference type="Pfam" id="PF02776">
    <property type="entry name" value="TPP_enzyme_N"/>
    <property type="match status" value="1"/>
</dbReference>
<evidence type="ECO:0000256" key="4">
    <source>
        <dbReference type="ARBA" id="ARBA00022793"/>
    </source>
</evidence>
<dbReference type="GO" id="GO:0000949">
    <property type="term" value="P:aromatic amino acid family catabolic process to alcohol via Ehrlich pathway"/>
    <property type="evidence" value="ECO:0007669"/>
    <property type="project" value="TreeGrafter"/>
</dbReference>
<dbReference type="PANTHER" id="PTHR43452:SF3">
    <property type="entry name" value="TRANSAMINATED AMINO ACID DECARBOXYLASE"/>
    <property type="match status" value="1"/>
</dbReference>
<dbReference type="Gene3D" id="3.40.50.970">
    <property type="match status" value="2"/>
</dbReference>
<dbReference type="SUPFAM" id="SSF52518">
    <property type="entry name" value="Thiamin diphosphate-binding fold (THDP-binding)"/>
    <property type="match status" value="2"/>
</dbReference>
<evidence type="ECO:0000256" key="3">
    <source>
        <dbReference type="ARBA" id="ARBA00022723"/>
    </source>
</evidence>
<dbReference type="GO" id="GO:0005634">
    <property type="term" value="C:nucleus"/>
    <property type="evidence" value="ECO:0007669"/>
    <property type="project" value="TreeGrafter"/>
</dbReference>
<dbReference type="InterPro" id="IPR029061">
    <property type="entry name" value="THDP-binding"/>
</dbReference>
<feature type="binding site" evidence="8">
    <location>
        <position position="509"/>
    </location>
    <ligand>
        <name>Mg(2+)</name>
        <dbReference type="ChEBI" id="CHEBI:18420"/>
    </ligand>
</feature>
<evidence type="ECO:0000259" key="11">
    <source>
        <dbReference type="Pfam" id="PF02775"/>
    </source>
</evidence>
<evidence type="ECO:0000259" key="10">
    <source>
        <dbReference type="Pfam" id="PF00205"/>
    </source>
</evidence>
<feature type="domain" description="Thiamine pyrophosphate enzyme central" evidence="10">
    <location>
        <begin position="226"/>
        <end position="351"/>
    </location>
</feature>
<dbReference type="Pfam" id="PF02775">
    <property type="entry name" value="TPP_enzyme_C"/>
    <property type="match status" value="1"/>
</dbReference>
<evidence type="ECO:0000256" key="2">
    <source>
        <dbReference type="ARBA" id="ARBA00007812"/>
    </source>
</evidence>
<dbReference type="InterPro" id="IPR011766">
    <property type="entry name" value="TPP_enzyme_TPP-bd"/>
</dbReference>
<feature type="binding site" evidence="8">
    <location>
        <position position="507"/>
    </location>
    <ligand>
        <name>Mg(2+)</name>
        <dbReference type="ChEBI" id="CHEBI:18420"/>
    </ligand>
</feature>
<sequence>MAPVALPISTQTSLPLGEYLFKRIESLGIQSIFGVPGDFNLNLLEHLYSTGLNWFGSCNELNASYSADGYSRMVCSQNKFGVVVTTFGVGELSAINGISGSFAEYVPVLHIVGTTSTEVKQTNANIHHLIPNKLGNKSNHYVYEEMATSVSCKVESLTDLDHAAIKIDNLIKEILITKRPGYLYIPCNLADQMINFNNDSFKTTSSFKLSNLIPSVNEELAIVTDSILQKIYNCKNPCILGDILTDRFCQVENLHKLVNITKFPNFSTFMGKSILNETNKTYSGEYNGLESSPETYEFVKSCDLIIHVGDYYTETNSGHDTIYKGIDTNKLILMNQNRVQIDSISYDVNFIHLLPNLLDKLNTLRIPKPTQTPSSFKINPVPSNANISQTDLLEKLQSFIEPNDTIVVETCSLMFGLPDLRLPKGTKVIGQHFYMSIGMGLPCSFGVGVALAEQKKRGRGRGTQAEKEGRLILIEGDGSAQMTIQELSNFNRSNEHVIKPIVLLLNNSGYTVERLIKGPERSYNDIRPSWNWSGSLLDTFGFQNHKSMKCQTIDDLNTFFENENDGFGNEISLCEVILDRLDVPWRFKYMCGTPQK</sequence>
<name>A0A1E4SZI1_9ASCO</name>
<comment type="cofactor">
    <cofactor evidence="8">
        <name>Mg(2+)</name>
        <dbReference type="ChEBI" id="CHEBI:18420"/>
    </cofactor>
    <text evidence="8">Binds 1 Mg(2+) per subunit.</text>
</comment>
<keyword evidence="3 8" id="KW-0479">Metal-binding</keyword>
<dbReference type="FunFam" id="3.40.50.970:FF:000019">
    <property type="entry name" value="Pyruvate decarboxylase isozyme"/>
    <property type="match status" value="1"/>
</dbReference>
<dbReference type="InterPro" id="IPR047213">
    <property type="entry name" value="TPP_PYR_PDC_IPDC-like"/>
</dbReference>
<dbReference type="CDD" id="cd02005">
    <property type="entry name" value="TPP_PDC_IPDC"/>
    <property type="match status" value="1"/>
</dbReference>
<evidence type="ECO:0000313" key="13">
    <source>
        <dbReference type="EMBL" id="ODV84907.1"/>
    </source>
</evidence>
<dbReference type="PIRSF" id="PIRSF036565">
    <property type="entry name" value="Pyruvt_ip_decrb"/>
    <property type="match status" value="1"/>
</dbReference>
<dbReference type="InterPro" id="IPR047214">
    <property type="entry name" value="TPP_PDC_IPDC"/>
</dbReference>
<dbReference type="InterPro" id="IPR012110">
    <property type="entry name" value="PDC/IPDC-like"/>
</dbReference>
<dbReference type="Proteomes" id="UP000094801">
    <property type="component" value="Unassembled WGS sequence"/>
</dbReference>
<reference evidence="14" key="1">
    <citation type="submission" date="2016-04" db="EMBL/GenBank/DDBJ databases">
        <title>Comparative genomics of biotechnologically important yeasts.</title>
        <authorList>
            <consortium name="DOE Joint Genome Institute"/>
            <person name="Riley R."/>
            <person name="Haridas S."/>
            <person name="Wolfe K.H."/>
            <person name="Lopes M.R."/>
            <person name="Hittinger C.T."/>
            <person name="Goker M."/>
            <person name="Salamov A."/>
            <person name="Wisecaver J."/>
            <person name="Long T.M."/>
            <person name="Aerts A.L."/>
            <person name="Barry K."/>
            <person name="Choi C."/>
            <person name="Clum A."/>
            <person name="Coughlan A.Y."/>
            <person name="Deshpande S."/>
            <person name="Douglass A.P."/>
            <person name="Hanson S.J."/>
            <person name="Klenk H.-P."/>
            <person name="Labutti K."/>
            <person name="Lapidus A."/>
            <person name="Lindquist E."/>
            <person name="Lipzen A."/>
            <person name="Meier-Kolthoff J.P."/>
            <person name="Ohm R.A."/>
            <person name="Otillar R.P."/>
            <person name="Pangilinan J."/>
            <person name="Peng Y."/>
            <person name="Rokas A."/>
            <person name="Rosa C.A."/>
            <person name="Scheuner C."/>
            <person name="Sibirny A.A."/>
            <person name="Slot J.C."/>
            <person name="Stielow J.B."/>
            <person name="Sun H."/>
            <person name="Kurtzman C.P."/>
            <person name="Blackwell M."/>
            <person name="Grigoriev I.V."/>
            <person name="Jeffries T.W."/>
        </authorList>
    </citation>
    <scope>NUCLEOTIDE SEQUENCE [LARGE SCALE GENOMIC DNA]</scope>
    <source>
        <strain evidence="14">NRRL YB-2248</strain>
    </source>
</reference>
<dbReference type="FunFam" id="3.40.50.970:FF:000024">
    <property type="entry name" value="Pyruvate decarboxylase isozyme"/>
    <property type="match status" value="1"/>
</dbReference>
<gene>
    <name evidence="13" type="ORF">CANARDRAFT_8043</name>
</gene>
<evidence type="ECO:0000256" key="6">
    <source>
        <dbReference type="ARBA" id="ARBA00023052"/>
    </source>
</evidence>
<evidence type="ECO:0000256" key="1">
    <source>
        <dbReference type="ARBA" id="ARBA00001964"/>
    </source>
</evidence>
<evidence type="ECO:0000256" key="9">
    <source>
        <dbReference type="RuleBase" id="RU362132"/>
    </source>
</evidence>
<protein>
    <recommendedName>
        <fullName evidence="15">Pyruvate decarboxylase</fullName>
    </recommendedName>
</protein>
<keyword evidence="14" id="KW-1185">Reference proteome</keyword>
<keyword evidence="4" id="KW-0210">Decarboxylase</keyword>
<dbReference type="GO" id="GO:0004737">
    <property type="term" value="F:pyruvate decarboxylase activity"/>
    <property type="evidence" value="ECO:0007669"/>
    <property type="project" value="TreeGrafter"/>
</dbReference>
<dbReference type="PANTHER" id="PTHR43452">
    <property type="entry name" value="PYRUVATE DECARBOXYLASE"/>
    <property type="match status" value="1"/>
</dbReference>
<dbReference type="InterPro" id="IPR012001">
    <property type="entry name" value="Thiamin_PyroP_enz_TPP-bd_dom"/>
</dbReference>
<evidence type="ECO:0000259" key="12">
    <source>
        <dbReference type="Pfam" id="PF02776"/>
    </source>
</evidence>
<evidence type="ECO:0000313" key="14">
    <source>
        <dbReference type="Proteomes" id="UP000094801"/>
    </source>
</evidence>
<dbReference type="CDD" id="cd07038">
    <property type="entry name" value="TPP_PYR_PDC_IPDC_like"/>
    <property type="match status" value="1"/>
</dbReference>
<proteinExistence type="inferred from homology"/>
<dbReference type="GO" id="GO:0005829">
    <property type="term" value="C:cytosol"/>
    <property type="evidence" value="ECO:0007669"/>
    <property type="project" value="TreeGrafter"/>
</dbReference>
<dbReference type="InterPro" id="IPR012000">
    <property type="entry name" value="Thiamin_PyroP_enz_cen_dom"/>
</dbReference>
<dbReference type="AlphaFoldDB" id="A0A1E4SZI1"/>
<comment type="similarity">
    <text evidence="2 9">Belongs to the TPP enzyme family.</text>
</comment>
<dbReference type="GO" id="GO:0030976">
    <property type="term" value="F:thiamine pyrophosphate binding"/>
    <property type="evidence" value="ECO:0007669"/>
    <property type="project" value="InterPro"/>
</dbReference>
<dbReference type="Gene3D" id="3.40.50.1220">
    <property type="entry name" value="TPP-binding domain"/>
    <property type="match status" value="1"/>
</dbReference>
<dbReference type="Pfam" id="PF00205">
    <property type="entry name" value="TPP_enzyme_M"/>
    <property type="match status" value="1"/>
</dbReference>
<evidence type="ECO:0000256" key="7">
    <source>
        <dbReference type="ARBA" id="ARBA00023239"/>
    </source>
</evidence>
<feature type="domain" description="Thiamine pyrophosphate enzyme TPP-binding" evidence="11">
    <location>
        <begin position="422"/>
        <end position="515"/>
    </location>
</feature>
<comment type="cofactor">
    <cofactor evidence="1">
        <name>thiamine diphosphate</name>
        <dbReference type="ChEBI" id="CHEBI:58937"/>
    </cofactor>
</comment>
<keyword evidence="6 9" id="KW-0786">Thiamine pyrophosphate</keyword>
<organism evidence="13 14">
    <name type="scientific">[Candida] arabinofermentans NRRL YB-2248</name>
    <dbReference type="NCBI Taxonomy" id="983967"/>
    <lineage>
        <taxon>Eukaryota</taxon>
        <taxon>Fungi</taxon>
        <taxon>Dikarya</taxon>
        <taxon>Ascomycota</taxon>
        <taxon>Saccharomycotina</taxon>
        <taxon>Pichiomycetes</taxon>
        <taxon>Pichiales</taxon>
        <taxon>Pichiaceae</taxon>
        <taxon>Ogataea</taxon>
        <taxon>Ogataea/Candida clade</taxon>
    </lineage>
</organism>
<keyword evidence="7" id="KW-0456">Lyase</keyword>
<evidence type="ECO:0000256" key="5">
    <source>
        <dbReference type="ARBA" id="ARBA00022842"/>
    </source>
</evidence>
<dbReference type="GO" id="GO:0000287">
    <property type="term" value="F:magnesium ion binding"/>
    <property type="evidence" value="ECO:0007669"/>
    <property type="project" value="InterPro"/>
</dbReference>
<dbReference type="EMBL" id="KV453854">
    <property type="protein sequence ID" value="ODV84907.1"/>
    <property type="molecule type" value="Genomic_DNA"/>
</dbReference>
<feature type="domain" description="Thiamine pyrophosphate enzyme N-terminal TPP-binding" evidence="12">
    <location>
        <begin position="16"/>
        <end position="121"/>
    </location>
</feature>
<dbReference type="InterPro" id="IPR029035">
    <property type="entry name" value="DHS-like_NAD/FAD-binding_dom"/>
</dbReference>
<keyword evidence="5 8" id="KW-0460">Magnesium</keyword>
<feature type="binding site" evidence="8">
    <location>
        <position position="477"/>
    </location>
    <ligand>
        <name>Mg(2+)</name>
        <dbReference type="ChEBI" id="CHEBI:18420"/>
    </ligand>
</feature>
<dbReference type="STRING" id="983967.A0A1E4SZI1"/>
<evidence type="ECO:0000256" key="8">
    <source>
        <dbReference type="PIRSR" id="PIRSR036565-2"/>
    </source>
</evidence>
<evidence type="ECO:0008006" key="15">
    <source>
        <dbReference type="Google" id="ProtNLM"/>
    </source>
</evidence>
<dbReference type="SUPFAM" id="SSF52467">
    <property type="entry name" value="DHS-like NAD/FAD-binding domain"/>
    <property type="match status" value="1"/>
</dbReference>
<accession>A0A1E4SZI1</accession>
<dbReference type="OrthoDB" id="308383at2759"/>